<comment type="caution">
    <text evidence="1">The sequence shown here is derived from an EMBL/GenBank/DDBJ whole genome shotgun (WGS) entry which is preliminary data.</text>
</comment>
<keyword evidence="2" id="KW-1185">Reference proteome</keyword>
<evidence type="ECO:0000313" key="1">
    <source>
        <dbReference type="EMBL" id="MPC45000.1"/>
    </source>
</evidence>
<accession>A0A5B7FBG1</accession>
<protein>
    <submittedName>
        <fullName evidence="1">Uncharacterized protein</fullName>
    </submittedName>
</protein>
<proteinExistence type="predicted"/>
<dbReference type="Proteomes" id="UP000324222">
    <property type="component" value="Unassembled WGS sequence"/>
</dbReference>
<organism evidence="1 2">
    <name type="scientific">Portunus trituberculatus</name>
    <name type="common">Swimming crab</name>
    <name type="synonym">Neptunus trituberculatus</name>
    <dbReference type="NCBI Taxonomy" id="210409"/>
    <lineage>
        <taxon>Eukaryota</taxon>
        <taxon>Metazoa</taxon>
        <taxon>Ecdysozoa</taxon>
        <taxon>Arthropoda</taxon>
        <taxon>Crustacea</taxon>
        <taxon>Multicrustacea</taxon>
        <taxon>Malacostraca</taxon>
        <taxon>Eumalacostraca</taxon>
        <taxon>Eucarida</taxon>
        <taxon>Decapoda</taxon>
        <taxon>Pleocyemata</taxon>
        <taxon>Brachyura</taxon>
        <taxon>Eubrachyura</taxon>
        <taxon>Portunoidea</taxon>
        <taxon>Portunidae</taxon>
        <taxon>Portuninae</taxon>
        <taxon>Portunus</taxon>
    </lineage>
</organism>
<reference evidence="1 2" key="1">
    <citation type="submission" date="2019-05" db="EMBL/GenBank/DDBJ databases">
        <title>Another draft genome of Portunus trituberculatus and its Hox gene families provides insights of decapod evolution.</title>
        <authorList>
            <person name="Jeong J.-H."/>
            <person name="Song I."/>
            <person name="Kim S."/>
            <person name="Choi T."/>
            <person name="Kim D."/>
            <person name="Ryu S."/>
            <person name="Kim W."/>
        </authorList>
    </citation>
    <scope>NUCLEOTIDE SEQUENCE [LARGE SCALE GENOMIC DNA]</scope>
    <source>
        <tissue evidence="1">Muscle</tissue>
    </source>
</reference>
<evidence type="ECO:0000313" key="2">
    <source>
        <dbReference type="Proteomes" id="UP000324222"/>
    </source>
</evidence>
<sequence>MVPAFRVWISTPPAPQPVATQALVLSAQCNNVLDALAELTSEINQLKADREASSPPSQACVPTSVFPSRFSVVNNRAGLSQGPSCPVSPGSFSSFVETSSDEDIVGVPCGDLTSKS</sequence>
<gene>
    <name evidence="1" type="ORF">E2C01_038683</name>
</gene>
<dbReference type="EMBL" id="VSRR010006527">
    <property type="protein sequence ID" value="MPC45000.1"/>
    <property type="molecule type" value="Genomic_DNA"/>
</dbReference>
<dbReference type="AlphaFoldDB" id="A0A5B7FBG1"/>
<name>A0A5B7FBG1_PORTR</name>